<comment type="caution">
    <text evidence="3">The sequence shown here is derived from an EMBL/GenBank/DDBJ whole genome shotgun (WGS) entry which is preliminary data.</text>
</comment>
<proteinExistence type="predicted"/>
<name>A0AAV8ZRU2_9CUCU</name>
<evidence type="ECO:0000313" key="4">
    <source>
        <dbReference type="Proteomes" id="UP001162156"/>
    </source>
</evidence>
<keyword evidence="4" id="KW-1185">Reference proteome</keyword>
<feature type="region of interest" description="Disordered" evidence="2">
    <location>
        <begin position="1"/>
        <end position="23"/>
    </location>
</feature>
<reference evidence="3" key="1">
    <citation type="journal article" date="2023" name="Insect Mol. Biol.">
        <title>Genome sequencing provides insights into the evolution of gene families encoding plant cell wall-degrading enzymes in longhorned beetles.</title>
        <authorList>
            <person name="Shin N.R."/>
            <person name="Okamura Y."/>
            <person name="Kirsch R."/>
            <person name="Pauchet Y."/>
        </authorList>
    </citation>
    <scope>NUCLEOTIDE SEQUENCE</scope>
    <source>
        <strain evidence="3">RBIC_L_NR</strain>
    </source>
</reference>
<accession>A0AAV8ZRU2</accession>
<sequence>MAHLKLPKPLEKTKRDKSGPSTSAISAEAWRSYYIQKENIKLEKENLRKRKREEFEKRKLEKNE</sequence>
<gene>
    <name evidence="3" type="ORF">NQ314_002079</name>
</gene>
<protein>
    <submittedName>
        <fullName evidence="3">Uncharacterized protein</fullName>
    </submittedName>
</protein>
<feature type="coiled-coil region" evidence="1">
    <location>
        <begin position="37"/>
        <end position="64"/>
    </location>
</feature>
<dbReference type="Proteomes" id="UP001162156">
    <property type="component" value="Unassembled WGS sequence"/>
</dbReference>
<keyword evidence="1" id="KW-0175">Coiled coil</keyword>
<dbReference type="AlphaFoldDB" id="A0AAV8ZRU2"/>
<evidence type="ECO:0000256" key="2">
    <source>
        <dbReference type="SAM" id="MobiDB-lite"/>
    </source>
</evidence>
<organism evidence="3 4">
    <name type="scientific">Rhamnusium bicolor</name>
    <dbReference type="NCBI Taxonomy" id="1586634"/>
    <lineage>
        <taxon>Eukaryota</taxon>
        <taxon>Metazoa</taxon>
        <taxon>Ecdysozoa</taxon>
        <taxon>Arthropoda</taxon>
        <taxon>Hexapoda</taxon>
        <taxon>Insecta</taxon>
        <taxon>Pterygota</taxon>
        <taxon>Neoptera</taxon>
        <taxon>Endopterygota</taxon>
        <taxon>Coleoptera</taxon>
        <taxon>Polyphaga</taxon>
        <taxon>Cucujiformia</taxon>
        <taxon>Chrysomeloidea</taxon>
        <taxon>Cerambycidae</taxon>
        <taxon>Lepturinae</taxon>
        <taxon>Rhagiini</taxon>
        <taxon>Rhamnusium</taxon>
    </lineage>
</organism>
<evidence type="ECO:0000256" key="1">
    <source>
        <dbReference type="SAM" id="Coils"/>
    </source>
</evidence>
<dbReference type="EMBL" id="JANEYF010000649">
    <property type="protein sequence ID" value="KAJ8968817.1"/>
    <property type="molecule type" value="Genomic_DNA"/>
</dbReference>
<evidence type="ECO:0000313" key="3">
    <source>
        <dbReference type="EMBL" id="KAJ8968817.1"/>
    </source>
</evidence>
<feature type="compositionally biased region" description="Basic and acidic residues" evidence="2">
    <location>
        <begin position="8"/>
        <end position="18"/>
    </location>
</feature>